<dbReference type="GeneID" id="92235586"/>
<dbReference type="InterPro" id="IPR038056">
    <property type="entry name" value="YjbR-like_sf"/>
</dbReference>
<dbReference type="Gene3D" id="3.90.1150.30">
    <property type="match status" value="1"/>
</dbReference>
<evidence type="ECO:0000313" key="1">
    <source>
        <dbReference type="EMBL" id="UWS33304.1"/>
    </source>
</evidence>
<dbReference type="EMBL" id="CP103445">
    <property type="protein sequence ID" value="UWS33304.1"/>
    <property type="molecule type" value="Genomic_DNA"/>
</dbReference>
<reference evidence="1" key="1">
    <citation type="submission" date="2022-07" db="EMBL/GenBank/DDBJ databases">
        <title>Genetic diversity of Erwinia pyrifoliae.</title>
        <authorList>
            <person name="Park D.S."/>
            <person name="Ham H."/>
        </authorList>
    </citation>
    <scope>NUCLEOTIDE SEQUENCE</scope>
    <source>
        <strain evidence="1">CP201486</strain>
    </source>
</reference>
<dbReference type="SUPFAM" id="SSF142906">
    <property type="entry name" value="YjbR-like"/>
    <property type="match status" value="1"/>
</dbReference>
<proteinExistence type="predicted"/>
<organism evidence="1 2">
    <name type="scientific">Erwinia pyrifoliae</name>
    <dbReference type="NCBI Taxonomy" id="79967"/>
    <lineage>
        <taxon>Bacteria</taxon>
        <taxon>Pseudomonadati</taxon>
        <taxon>Pseudomonadota</taxon>
        <taxon>Gammaproteobacteria</taxon>
        <taxon>Enterobacterales</taxon>
        <taxon>Erwiniaceae</taxon>
        <taxon>Erwinia</taxon>
    </lineage>
</organism>
<gene>
    <name evidence="1" type="ORF">NYP84_17265</name>
</gene>
<protein>
    <submittedName>
        <fullName evidence="1">Uncharacterized protein</fullName>
    </submittedName>
</protein>
<accession>A0ABY5X8F9</accession>
<evidence type="ECO:0000313" key="2">
    <source>
        <dbReference type="Proteomes" id="UP001058553"/>
    </source>
</evidence>
<dbReference type="RefSeq" id="WP_015899068.1">
    <property type="nucleotide sequence ID" value="NZ_CP023567.1"/>
</dbReference>
<keyword evidence="2" id="KW-1185">Reference proteome</keyword>
<dbReference type="Proteomes" id="UP001058553">
    <property type="component" value="Chromosome"/>
</dbReference>
<sequence length="125" mass="13673">MERDSVQGKEVPFAMFYEEGGRPAADLKSSPALADRIRDQHSDVQASTLLDPPHRNTVLPDGSLKDSQIYCLVDASLQQMLREANAAVKTKAGSHFTGPPCCASSFLTGALRGQRRRYKAVRQAL</sequence>
<name>A0ABY5X8F9_ERWPY</name>